<evidence type="ECO:0000313" key="2">
    <source>
        <dbReference type="EMBL" id="SET74947.1"/>
    </source>
</evidence>
<keyword evidence="1" id="KW-0812">Transmembrane</keyword>
<sequence>MTGLELTLLIMPASGLLIAGFLVWYTGRDSRRQNRHPAE</sequence>
<evidence type="ECO:0000313" key="3">
    <source>
        <dbReference type="Proteomes" id="UP000199180"/>
    </source>
</evidence>
<name>A0A1I0GUT3_9RHOB</name>
<evidence type="ECO:0000256" key="1">
    <source>
        <dbReference type="SAM" id="Phobius"/>
    </source>
</evidence>
<accession>A0A1I0GUT3</accession>
<keyword evidence="3" id="KW-1185">Reference proteome</keyword>
<keyword evidence="1" id="KW-1133">Transmembrane helix</keyword>
<dbReference type="EMBL" id="FOHO01000009">
    <property type="protein sequence ID" value="SET74947.1"/>
    <property type="molecule type" value="Genomic_DNA"/>
</dbReference>
<proteinExistence type="predicted"/>
<protein>
    <submittedName>
        <fullName evidence="2">Uncharacterized protein</fullName>
    </submittedName>
</protein>
<feature type="transmembrane region" description="Helical" evidence="1">
    <location>
        <begin position="6"/>
        <end position="25"/>
    </location>
</feature>
<dbReference type="Proteomes" id="UP000199180">
    <property type="component" value="Unassembled WGS sequence"/>
</dbReference>
<gene>
    <name evidence="2" type="ORF">SAMN04489858_10993</name>
</gene>
<organism evidence="2 3">
    <name type="scientific">Paracoccus homiensis</name>
    <dbReference type="NCBI Taxonomy" id="364199"/>
    <lineage>
        <taxon>Bacteria</taxon>
        <taxon>Pseudomonadati</taxon>
        <taxon>Pseudomonadota</taxon>
        <taxon>Alphaproteobacteria</taxon>
        <taxon>Rhodobacterales</taxon>
        <taxon>Paracoccaceae</taxon>
        <taxon>Paracoccus</taxon>
    </lineage>
</organism>
<reference evidence="2 3" key="1">
    <citation type="submission" date="2016-10" db="EMBL/GenBank/DDBJ databases">
        <authorList>
            <person name="de Groot N.N."/>
        </authorList>
    </citation>
    <scope>NUCLEOTIDE SEQUENCE [LARGE SCALE GENOMIC DNA]</scope>
    <source>
        <strain evidence="2 3">DSM 17862</strain>
    </source>
</reference>
<dbReference type="AlphaFoldDB" id="A0A1I0GUT3"/>
<keyword evidence="1" id="KW-0472">Membrane</keyword>